<dbReference type="EMBL" id="BNJF01000001">
    <property type="protein sequence ID" value="GHO43011.1"/>
    <property type="molecule type" value="Genomic_DNA"/>
</dbReference>
<reference evidence="1" key="1">
    <citation type="submission" date="2020-10" db="EMBL/GenBank/DDBJ databases">
        <title>Taxonomic study of unclassified bacteria belonging to the class Ktedonobacteria.</title>
        <authorList>
            <person name="Yabe S."/>
            <person name="Wang C.M."/>
            <person name="Zheng Y."/>
            <person name="Sakai Y."/>
            <person name="Cavaletti L."/>
            <person name="Monciardini P."/>
            <person name="Donadio S."/>
        </authorList>
    </citation>
    <scope>NUCLEOTIDE SEQUENCE</scope>
    <source>
        <strain evidence="1">SOSP1-1</strain>
    </source>
</reference>
<comment type="caution">
    <text evidence="1">The sequence shown here is derived from an EMBL/GenBank/DDBJ whole genome shotgun (WGS) entry which is preliminary data.</text>
</comment>
<name>A0A8J3HTJ4_9CHLR</name>
<evidence type="ECO:0000313" key="2">
    <source>
        <dbReference type="Proteomes" id="UP000612362"/>
    </source>
</evidence>
<evidence type="ECO:0000313" key="1">
    <source>
        <dbReference type="EMBL" id="GHO43011.1"/>
    </source>
</evidence>
<dbReference type="AlphaFoldDB" id="A0A8J3HTJ4"/>
<gene>
    <name evidence="1" type="ORF">KSX_11740</name>
</gene>
<accession>A0A8J3HTJ4</accession>
<sequence length="100" mass="11444">MCFALLLESSSRARLQQEVSNNGIDDNGLTSEKLELAWRKRFGELTRFFSDLFASLKRDEKDKKAAIKVAETAYVSDRRRLSSFYALYHTYCQAVPLSGI</sequence>
<proteinExistence type="predicted"/>
<organism evidence="1 2">
    <name type="scientific">Ktedonospora formicarum</name>
    <dbReference type="NCBI Taxonomy" id="2778364"/>
    <lineage>
        <taxon>Bacteria</taxon>
        <taxon>Bacillati</taxon>
        <taxon>Chloroflexota</taxon>
        <taxon>Ktedonobacteria</taxon>
        <taxon>Ktedonobacterales</taxon>
        <taxon>Ktedonobacteraceae</taxon>
        <taxon>Ktedonospora</taxon>
    </lineage>
</organism>
<dbReference type="Proteomes" id="UP000612362">
    <property type="component" value="Unassembled WGS sequence"/>
</dbReference>
<keyword evidence="2" id="KW-1185">Reference proteome</keyword>
<protein>
    <submittedName>
        <fullName evidence="1">Uncharacterized protein</fullName>
    </submittedName>
</protein>